<dbReference type="EnsemblMetazoa" id="ACOM031115-RA">
    <property type="protein sequence ID" value="ACOM031115-PA.1"/>
    <property type="gene ID" value="ACOM031115"/>
</dbReference>
<evidence type="ECO:0000256" key="1">
    <source>
        <dbReference type="SAM" id="MobiDB-lite"/>
    </source>
</evidence>
<evidence type="ECO:0000313" key="2">
    <source>
        <dbReference type="EnsemblMetazoa" id="ACOM031115-PA.1"/>
    </source>
</evidence>
<feature type="compositionally biased region" description="Basic residues" evidence="1">
    <location>
        <begin position="88"/>
        <end position="98"/>
    </location>
</feature>
<feature type="compositionally biased region" description="Polar residues" evidence="1">
    <location>
        <begin position="475"/>
        <end position="487"/>
    </location>
</feature>
<feature type="region of interest" description="Disordered" evidence="1">
    <location>
        <begin position="1"/>
        <end position="115"/>
    </location>
</feature>
<dbReference type="VEuPathDB" id="VectorBase:ACON2_034513"/>
<feature type="compositionally biased region" description="Acidic residues" evidence="1">
    <location>
        <begin position="178"/>
        <end position="195"/>
    </location>
</feature>
<feature type="compositionally biased region" description="Basic and acidic residues" evidence="1">
    <location>
        <begin position="34"/>
        <end position="50"/>
    </location>
</feature>
<sequence>MCHWNGAGGGEGARTEREEELGASEKKFRKMVVRQHDGANERDSQPERENFSTVVGAGGGNGGGSGEVKGLSSGEFDEACTGRDGQRKKILGRNRQSHRTATANKRSRAQPPLPELWLKTKQTELLNAGNQFRQYYPHHTPERHTYGIYSLQQGWSGTNSTTSTITNSSTTNATAAQVEDDDEEEDEEEEEEEEEGNGRVGEVQEDEEEEEEDEEEEEEEQEVEAVLLHEHVRGISQQVDTMRLSDESERQIERMEAAAANQYNNNTLHFKTARAKKVTATKLLSSAYLLANRAHGGSRTGTLHAATGRQATAVAHGHRTTDAIVPPLAGSAAPPHLQHRAGSQKAHGGRTKLTNTGRQTVHGRQTEVIVVTSLTGTQAAHHQRTASQDASQGDQLNSIKAARRRRVPTAAGFLQQRSGSIKVAQQQQQQQQQQHHHHHHHHQSPLVRQAEGNAAGRPDSNRARTGGTGSASSAIASHSLNGNVEVG</sequence>
<feature type="compositionally biased region" description="Gly residues" evidence="1">
    <location>
        <begin position="56"/>
        <end position="67"/>
    </location>
</feature>
<dbReference type="AlphaFoldDB" id="A0A8W7PH88"/>
<proteinExistence type="predicted"/>
<feature type="compositionally biased region" description="Gly residues" evidence="1">
    <location>
        <begin position="1"/>
        <end position="12"/>
    </location>
</feature>
<protein>
    <submittedName>
        <fullName evidence="2">Uncharacterized protein</fullName>
    </submittedName>
</protein>
<feature type="region of interest" description="Disordered" evidence="1">
    <location>
        <begin position="375"/>
        <end position="395"/>
    </location>
</feature>
<feature type="region of interest" description="Disordered" evidence="1">
    <location>
        <begin position="332"/>
        <end position="362"/>
    </location>
</feature>
<dbReference type="Proteomes" id="UP000075882">
    <property type="component" value="Unassembled WGS sequence"/>
</dbReference>
<feature type="region of interest" description="Disordered" evidence="1">
    <location>
        <begin position="159"/>
        <end position="223"/>
    </location>
</feature>
<feature type="compositionally biased region" description="Basic residues" evidence="1">
    <location>
        <begin position="434"/>
        <end position="443"/>
    </location>
</feature>
<feature type="region of interest" description="Disordered" evidence="1">
    <location>
        <begin position="417"/>
        <end position="487"/>
    </location>
</feature>
<feature type="compositionally biased region" description="Acidic residues" evidence="1">
    <location>
        <begin position="203"/>
        <end position="223"/>
    </location>
</feature>
<feature type="compositionally biased region" description="Low complexity" evidence="1">
    <location>
        <begin position="159"/>
        <end position="176"/>
    </location>
</feature>
<accession>A0A8W7PH88</accession>
<reference evidence="2" key="1">
    <citation type="submission" date="2022-08" db="UniProtKB">
        <authorList>
            <consortium name="EnsemblMetazoa"/>
        </authorList>
    </citation>
    <scope>IDENTIFICATION</scope>
</reference>
<organism evidence="2">
    <name type="scientific">Anopheles coluzzii</name>
    <name type="common">African malaria mosquito</name>
    <dbReference type="NCBI Taxonomy" id="1518534"/>
    <lineage>
        <taxon>Eukaryota</taxon>
        <taxon>Metazoa</taxon>
        <taxon>Ecdysozoa</taxon>
        <taxon>Arthropoda</taxon>
        <taxon>Hexapoda</taxon>
        <taxon>Insecta</taxon>
        <taxon>Pterygota</taxon>
        <taxon>Neoptera</taxon>
        <taxon>Endopterygota</taxon>
        <taxon>Diptera</taxon>
        <taxon>Nematocera</taxon>
        <taxon>Culicoidea</taxon>
        <taxon>Culicidae</taxon>
        <taxon>Anophelinae</taxon>
        <taxon>Anopheles</taxon>
    </lineage>
</organism>
<feature type="compositionally biased region" description="Polar residues" evidence="1">
    <location>
        <begin position="352"/>
        <end position="362"/>
    </location>
</feature>
<name>A0A8W7PH88_ANOCL</name>